<name>S8DGR5_FOMSC</name>
<dbReference type="InParanoid" id="S8DGR5"/>
<keyword evidence="3" id="KW-1185">Reference proteome</keyword>
<evidence type="ECO:0000313" key="3">
    <source>
        <dbReference type="Proteomes" id="UP000015241"/>
    </source>
</evidence>
<reference evidence="2 3" key="1">
    <citation type="journal article" date="2012" name="Science">
        <title>The Paleozoic origin of enzymatic lignin decomposition reconstructed from 31 fungal genomes.</title>
        <authorList>
            <person name="Floudas D."/>
            <person name="Binder M."/>
            <person name="Riley R."/>
            <person name="Barry K."/>
            <person name="Blanchette R.A."/>
            <person name="Henrissat B."/>
            <person name="Martinez A.T."/>
            <person name="Otillar R."/>
            <person name="Spatafora J.W."/>
            <person name="Yadav J.S."/>
            <person name="Aerts A."/>
            <person name="Benoit I."/>
            <person name="Boyd A."/>
            <person name="Carlson A."/>
            <person name="Copeland A."/>
            <person name="Coutinho P.M."/>
            <person name="de Vries R.P."/>
            <person name="Ferreira P."/>
            <person name="Findley K."/>
            <person name="Foster B."/>
            <person name="Gaskell J."/>
            <person name="Glotzer D."/>
            <person name="Gorecki P."/>
            <person name="Heitman J."/>
            <person name="Hesse C."/>
            <person name="Hori C."/>
            <person name="Igarashi K."/>
            <person name="Jurgens J.A."/>
            <person name="Kallen N."/>
            <person name="Kersten P."/>
            <person name="Kohler A."/>
            <person name="Kuees U."/>
            <person name="Kumar T.K.A."/>
            <person name="Kuo A."/>
            <person name="LaButti K."/>
            <person name="Larrondo L.F."/>
            <person name="Lindquist E."/>
            <person name="Ling A."/>
            <person name="Lombard V."/>
            <person name="Lucas S."/>
            <person name="Lundell T."/>
            <person name="Martin R."/>
            <person name="McLaughlin D.J."/>
            <person name="Morgenstern I."/>
            <person name="Morin E."/>
            <person name="Murat C."/>
            <person name="Nagy L.G."/>
            <person name="Nolan M."/>
            <person name="Ohm R.A."/>
            <person name="Patyshakuliyeva A."/>
            <person name="Rokas A."/>
            <person name="Ruiz-Duenas F.J."/>
            <person name="Sabat G."/>
            <person name="Salamov A."/>
            <person name="Samejima M."/>
            <person name="Schmutz J."/>
            <person name="Slot J.C."/>
            <person name="St John F."/>
            <person name="Stenlid J."/>
            <person name="Sun H."/>
            <person name="Sun S."/>
            <person name="Syed K."/>
            <person name="Tsang A."/>
            <person name="Wiebenga A."/>
            <person name="Young D."/>
            <person name="Pisabarro A."/>
            <person name="Eastwood D.C."/>
            <person name="Martin F."/>
            <person name="Cullen D."/>
            <person name="Grigoriev I.V."/>
            <person name="Hibbett D.S."/>
        </authorList>
    </citation>
    <scope>NUCLEOTIDE SEQUENCE</scope>
    <source>
        <strain evidence="3">FP-58527</strain>
    </source>
</reference>
<accession>S8DGR5</accession>
<dbReference type="HOGENOM" id="CLU_211730_0_0_1"/>
<dbReference type="Proteomes" id="UP000015241">
    <property type="component" value="Unassembled WGS sequence"/>
</dbReference>
<feature type="region of interest" description="Disordered" evidence="1">
    <location>
        <begin position="36"/>
        <end position="57"/>
    </location>
</feature>
<proteinExistence type="predicted"/>
<gene>
    <name evidence="2" type="ORF">FOMPIDRAFT_94291</name>
</gene>
<dbReference type="EMBL" id="KE504386">
    <property type="protein sequence ID" value="EPS92696.1"/>
    <property type="molecule type" value="Genomic_DNA"/>
</dbReference>
<evidence type="ECO:0000313" key="2">
    <source>
        <dbReference type="EMBL" id="EPS92696.1"/>
    </source>
</evidence>
<sequence>MKYPLYTSPPVNAATRCRPLLWPPVLLEMGKAIEGKKSSCQQELPPEEGRSRPFVTQ</sequence>
<evidence type="ECO:0000256" key="1">
    <source>
        <dbReference type="SAM" id="MobiDB-lite"/>
    </source>
</evidence>
<dbReference type="AlphaFoldDB" id="S8DGR5"/>
<organism evidence="2 3">
    <name type="scientific">Fomitopsis schrenkii</name>
    <name type="common">Brown rot fungus</name>
    <dbReference type="NCBI Taxonomy" id="2126942"/>
    <lineage>
        <taxon>Eukaryota</taxon>
        <taxon>Fungi</taxon>
        <taxon>Dikarya</taxon>
        <taxon>Basidiomycota</taxon>
        <taxon>Agaricomycotina</taxon>
        <taxon>Agaricomycetes</taxon>
        <taxon>Polyporales</taxon>
        <taxon>Fomitopsis</taxon>
    </lineage>
</organism>
<protein>
    <submittedName>
        <fullName evidence="2">Uncharacterized protein</fullName>
    </submittedName>
</protein>